<dbReference type="EnsemblPlants" id="OPUNC02G13850.1">
    <property type="protein sequence ID" value="OPUNC02G13850.1"/>
    <property type="gene ID" value="OPUNC02G13850"/>
</dbReference>
<name>A0A0E0JZG7_ORYPU</name>
<feature type="domain" description="DUF834" evidence="1">
    <location>
        <begin position="7"/>
        <end position="50"/>
    </location>
</feature>
<sequence>MGSGCQRWRMVAAPLVADEDWLPVISRRNGGVARVEEVAAMPREVVAWFGAALVMPEFVGHRGERRSREETVWG</sequence>
<proteinExistence type="predicted"/>
<evidence type="ECO:0000313" key="2">
    <source>
        <dbReference type="EnsemblPlants" id="OPUNC02G13850.1"/>
    </source>
</evidence>
<dbReference type="Gramene" id="OPUNC02G13850.1">
    <property type="protein sequence ID" value="OPUNC02G13850.1"/>
    <property type="gene ID" value="OPUNC02G13850"/>
</dbReference>
<evidence type="ECO:0000259" key="1">
    <source>
        <dbReference type="Pfam" id="PF05754"/>
    </source>
</evidence>
<accession>A0A0E0JZG7</accession>
<dbReference type="AlphaFoldDB" id="A0A0E0JZG7"/>
<dbReference type="InterPro" id="IPR008552">
    <property type="entry name" value="DUF834"/>
</dbReference>
<evidence type="ECO:0000313" key="3">
    <source>
        <dbReference type="Proteomes" id="UP000026962"/>
    </source>
</evidence>
<dbReference type="Pfam" id="PF05754">
    <property type="entry name" value="DUF834"/>
    <property type="match status" value="1"/>
</dbReference>
<dbReference type="Proteomes" id="UP000026962">
    <property type="component" value="Chromosome 2"/>
</dbReference>
<keyword evidence="3" id="KW-1185">Reference proteome</keyword>
<dbReference type="HOGENOM" id="CLU_2692044_0_0_1"/>
<reference evidence="2" key="1">
    <citation type="submission" date="2015-04" db="UniProtKB">
        <authorList>
            <consortium name="EnsemblPlants"/>
        </authorList>
    </citation>
    <scope>IDENTIFICATION</scope>
</reference>
<organism evidence="2">
    <name type="scientific">Oryza punctata</name>
    <name type="common">Red rice</name>
    <dbReference type="NCBI Taxonomy" id="4537"/>
    <lineage>
        <taxon>Eukaryota</taxon>
        <taxon>Viridiplantae</taxon>
        <taxon>Streptophyta</taxon>
        <taxon>Embryophyta</taxon>
        <taxon>Tracheophyta</taxon>
        <taxon>Spermatophyta</taxon>
        <taxon>Magnoliopsida</taxon>
        <taxon>Liliopsida</taxon>
        <taxon>Poales</taxon>
        <taxon>Poaceae</taxon>
        <taxon>BOP clade</taxon>
        <taxon>Oryzoideae</taxon>
        <taxon>Oryzeae</taxon>
        <taxon>Oryzinae</taxon>
        <taxon>Oryza</taxon>
    </lineage>
</organism>
<protein>
    <recommendedName>
        <fullName evidence="1">DUF834 domain-containing protein</fullName>
    </recommendedName>
</protein>
<reference evidence="2" key="2">
    <citation type="submission" date="2018-05" db="EMBL/GenBank/DDBJ databases">
        <title>OpunRS2 (Oryza punctata Reference Sequence Version 2).</title>
        <authorList>
            <person name="Zhang J."/>
            <person name="Kudrna D."/>
            <person name="Lee S."/>
            <person name="Talag J."/>
            <person name="Welchert J."/>
            <person name="Wing R.A."/>
        </authorList>
    </citation>
    <scope>NUCLEOTIDE SEQUENCE [LARGE SCALE GENOMIC DNA]</scope>
</reference>